<dbReference type="AlphaFoldDB" id="H1Q2D6"/>
<dbReference type="STRING" id="883158.HMPREF9140_01074"/>
<dbReference type="GO" id="GO:0006412">
    <property type="term" value="P:translation"/>
    <property type="evidence" value="ECO:0007669"/>
    <property type="project" value="UniProtKB-UniRule"/>
</dbReference>
<dbReference type="Pfam" id="PF01250">
    <property type="entry name" value="Ribosomal_S6"/>
    <property type="match status" value="1"/>
</dbReference>
<dbReference type="Gene3D" id="3.30.70.60">
    <property type="match status" value="1"/>
</dbReference>
<dbReference type="PANTHER" id="PTHR21011">
    <property type="entry name" value="MITOCHONDRIAL 28S RIBOSOMAL PROTEIN S6"/>
    <property type="match status" value="1"/>
</dbReference>
<evidence type="ECO:0000313" key="8">
    <source>
        <dbReference type="Proteomes" id="UP000016023"/>
    </source>
</evidence>
<comment type="function">
    <text evidence="4 6">Binds together with bS18 to 16S ribosomal RNA.</text>
</comment>
<accession>H1Q2D6</accession>
<evidence type="ECO:0000313" key="7">
    <source>
        <dbReference type="EMBL" id="EHO71206.1"/>
    </source>
</evidence>
<protein>
    <recommendedName>
        <fullName evidence="5 6">Small ribosomal subunit protein bS6</fullName>
    </recommendedName>
</protein>
<dbReference type="InterPro" id="IPR020814">
    <property type="entry name" value="Ribosomal_S6_plastid/chlpt"/>
</dbReference>
<proteinExistence type="inferred from homology"/>
<comment type="similarity">
    <text evidence="1 6">Belongs to the bacterial ribosomal protein bS6 family.</text>
</comment>
<dbReference type="EMBL" id="AGWK01000029">
    <property type="protein sequence ID" value="EHO71206.1"/>
    <property type="molecule type" value="Genomic_DNA"/>
</dbReference>
<dbReference type="GO" id="GO:0003735">
    <property type="term" value="F:structural constituent of ribosome"/>
    <property type="evidence" value="ECO:0007669"/>
    <property type="project" value="InterPro"/>
</dbReference>
<evidence type="ECO:0000256" key="1">
    <source>
        <dbReference type="ARBA" id="ARBA00009512"/>
    </source>
</evidence>
<evidence type="ECO:0000256" key="2">
    <source>
        <dbReference type="ARBA" id="ARBA00022980"/>
    </source>
</evidence>
<keyword evidence="6" id="KW-0694">RNA-binding</keyword>
<dbReference type="InterPro" id="IPR014717">
    <property type="entry name" value="Transl_elong_EF1B/ribsomal_bS6"/>
</dbReference>
<gene>
    <name evidence="6" type="primary">rpsF</name>
    <name evidence="7" type="ORF">HMPREF9140_01074</name>
</gene>
<organism evidence="7 8">
    <name type="scientific">Prevotella micans F0438</name>
    <dbReference type="NCBI Taxonomy" id="883158"/>
    <lineage>
        <taxon>Bacteria</taxon>
        <taxon>Pseudomonadati</taxon>
        <taxon>Bacteroidota</taxon>
        <taxon>Bacteroidia</taxon>
        <taxon>Bacteroidales</taxon>
        <taxon>Prevotellaceae</taxon>
        <taxon>Prevotella</taxon>
    </lineage>
</organism>
<keyword evidence="8" id="KW-1185">Reference proteome</keyword>
<dbReference type="NCBIfam" id="TIGR00166">
    <property type="entry name" value="S6"/>
    <property type="match status" value="1"/>
</dbReference>
<name>H1Q2D6_9BACT</name>
<evidence type="ECO:0000256" key="3">
    <source>
        <dbReference type="ARBA" id="ARBA00023274"/>
    </source>
</evidence>
<evidence type="ECO:0000256" key="5">
    <source>
        <dbReference type="ARBA" id="ARBA00035294"/>
    </source>
</evidence>
<dbReference type="InterPro" id="IPR000529">
    <property type="entry name" value="Ribosomal_bS6"/>
</dbReference>
<dbReference type="HAMAP" id="MF_00360">
    <property type="entry name" value="Ribosomal_bS6"/>
    <property type="match status" value="1"/>
</dbReference>
<reference evidence="7 8" key="1">
    <citation type="submission" date="2011-12" db="EMBL/GenBank/DDBJ databases">
        <title>The Genome Sequence of Prevotella micans F0438.</title>
        <authorList>
            <consortium name="The Broad Institute Genome Sequencing Platform"/>
            <person name="Earl A."/>
            <person name="Ward D."/>
            <person name="Feldgarden M."/>
            <person name="Gevers D."/>
            <person name="Izard J."/>
            <person name="Baranova O.V."/>
            <person name="Blanton J.M."/>
            <person name="Wade W.G."/>
            <person name="Dewhirst F.E."/>
            <person name="Young S.K."/>
            <person name="Zeng Q."/>
            <person name="Gargeya S."/>
            <person name="Fitzgerald M."/>
            <person name="Haas B."/>
            <person name="Abouelleil A."/>
            <person name="Alvarado L."/>
            <person name="Arachchi H.M."/>
            <person name="Berlin A."/>
            <person name="Chapman S.B."/>
            <person name="Gearin G."/>
            <person name="Goldberg J."/>
            <person name="Griggs A."/>
            <person name="Gujja S."/>
            <person name="Hansen M."/>
            <person name="Heiman D."/>
            <person name="Howarth C."/>
            <person name="Larimer J."/>
            <person name="Lui A."/>
            <person name="MacDonald P.J.P."/>
            <person name="McCowen C."/>
            <person name="Montmayeur A."/>
            <person name="Murphy C."/>
            <person name="Neiman D."/>
            <person name="Pearson M."/>
            <person name="Priest M."/>
            <person name="Roberts A."/>
            <person name="Saif S."/>
            <person name="Shea T."/>
            <person name="Sisk P."/>
            <person name="Stolte C."/>
            <person name="Sykes S."/>
            <person name="Wortman J."/>
            <person name="Nusbaum C."/>
            <person name="Birren B."/>
        </authorList>
    </citation>
    <scope>NUCLEOTIDE SEQUENCE [LARGE SCALE GENOMIC DNA]</scope>
    <source>
        <strain evidence="7 8">F0438</strain>
    </source>
</reference>
<keyword evidence="2 6" id="KW-0689">Ribosomal protein</keyword>
<dbReference type="PANTHER" id="PTHR21011:SF1">
    <property type="entry name" value="SMALL RIBOSOMAL SUBUNIT PROTEIN BS6M"/>
    <property type="match status" value="1"/>
</dbReference>
<dbReference type="eggNOG" id="COG0360">
    <property type="taxonomic scope" value="Bacteria"/>
</dbReference>
<dbReference type="GO" id="GO:0005840">
    <property type="term" value="C:ribosome"/>
    <property type="evidence" value="ECO:0007669"/>
    <property type="project" value="UniProtKB-KW"/>
</dbReference>
<dbReference type="Proteomes" id="UP000016023">
    <property type="component" value="Unassembled WGS sequence"/>
</dbReference>
<comment type="caution">
    <text evidence="7">The sequence shown here is derived from an EMBL/GenBank/DDBJ whole genome shotgun (WGS) entry which is preliminary data.</text>
</comment>
<dbReference type="GO" id="GO:0005737">
    <property type="term" value="C:cytoplasm"/>
    <property type="evidence" value="ECO:0007669"/>
    <property type="project" value="UniProtKB-ARBA"/>
</dbReference>
<evidence type="ECO:0000256" key="6">
    <source>
        <dbReference type="HAMAP-Rule" id="MF_00360"/>
    </source>
</evidence>
<dbReference type="InterPro" id="IPR035980">
    <property type="entry name" value="Ribosomal_bS6_sf"/>
</dbReference>
<keyword evidence="3 6" id="KW-0687">Ribonucleoprotein</keyword>
<dbReference type="SUPFAM" id="SSF54995">
    <property type="entry name" value="Ribosomal protein S6"/>
    <property type="match status" value="1"/>
</dbReference>
<dbReference type="GO" id="GO:1990904">
    <property type="term" value="C:ribonucleoprotein complex"/>
    <property type="evidence" value="ECO:0007669"/>
    <property type="project" value="UniProtKB-KW"/>
</dbReference>
<dbReference type="HOGENOM" id="CLU_1353615_0_0_10"/>
<sequence length="202" mass="23302">MPCCSGQNQKKPNQQQLVPCWSGQNVNRKTNQTCSNTEKPGIKETLLHNVNANVANIWPAKLKALLLQRSRYNRGRFFNSHIYNFSSMNQYETVFILTPVLSDEQMKETVAKFKKVLTDKGAEILNEEAWGLKKLAYSIQKKSSGFYAMLEYNAEPAVIDTLETAFRRDEKVIRFITVKHDKYSAAYAEKRRAKWAEKKQEA</sequence>
<dbReference type="CDD" id="cd00473">
    <property type="entry name" value="bS6"/>
    <property type="match status" value="1"/>
</dbReference>
<evidence type="ECO:0000256" key="4">
    <source>
        <dbReference type="ARBA" id="ARBA00035104"/>
    </source>
</evidence>
<dbReference type="GO" id="GO:0070181">
    <property type="term" value="F:small ribosomal subunit rRNA binding"/>
    <property type="evidence" value="ECO:0007669"/>
    <property type="project" value="TreeGrafter"/>
</dbReference>
<keyword evidence="6" id="KW-0699">rRNA-binding</keyword>
<dbReference type="PATRIC" id="fig|883158.3.peg.1084"/>